<comment type="caution">
    <text evidence="1">The sequence shown here is derived from an EMBL/GenBank/DDBJ whole genome shotgun (WGS) entry which is preliminary data.</text>
</comment>
<evidence type="ECO:0000313" key="1">
    <source>
        <dbReference type="EMBL" id="GEP97674.1"/>
    </source>
</evidence>
<dbReference type="EMBL" id="BKAU01000005">
    <property type="protein sequence ID" value="GEP97674.1"/>
    <property type="molecule type" value="Genomic_DNA"/>
</dbReference>
<dbReference type="SUPFAM" id="SSF52402">
    <property type="entry name" value="Adenine nucleotide alpha hydrolases-like"/>
    <property type="match status" value="1"/>
</dbReference>
<protein>
    <recommendedName>
        <fullName evidence="3">Phosphoadenosine phosphosulphate reductase domain-containing protein</fullName>
    </recommendedName>
</protein>
<organism evidence="1 2">
    <name type="scientific">Chitinophaga cymbidii</name>
    <dbReference type="NCBI Taxonomy" id="1096750"/>
    <lineage>
        <taxon>Bacteria</taxon>
        <taxon>Pseudomonadati</taxon>
        <taxon>Bacteroidota</taxon>
        <taxon>Chitinophagia</taxon>
        <taxon>Chitinophagales</taxon>
        <taxon>Chitinophagaceae</taxon>
        <taxon>Chitinophaga</taxon>
    </lineage>
</organism>
<name>A0A512RPS0_9BACT</name>
<evidence type="ECO:0008006" key="3">
    <source>
        <dbReference type="Google" id="ProtNLM"/>
    </source>
</evidence>
<dbReference type="AlphaFoldDB" id="A0A512RPS0"/>
<accession>A0A512RPS0</accession>
<reference evidence="1 2" key="1">
    <citation type="submission" date="2019-07" db="EMBL/GenBank/DDBJ databases">
        <title>Whole genome shotgun sequence of Chitinophaga cymbidii NBRC 109752.</title>
        <authorList>
            <person name="Hosoyama A."/>
            <person name="Uohara A."/>
            <person name="Ohji S."/>
            <person name="Ichikawa N."/>
        </authorList>
    </citation>
    <scope>NUCLEOTIDE SEQUENCE [LARGE SCALE GENOMIC DNA]</scope>
    <source>
        <strain evidence="1 2">NBRC 109752</strain>
    </source>
</reference>
<sequence>MTNDHKDNSQINIAHPMSFEFDIHGYDYYLIMFSGGKDSTACLLHLLDLGIPKHRIELWHQLMDGKES</sequence>
<evidence type="ECO:0000313" key="2">
    <source>
        <dbReference type="Proteomes" id="UP000321436"/>
    </source>
</evidence>
<dbReference type="Proteomes" id="UP000321436">
    <property type="component" value="Unassembled WGS sequence"/>
</dbReference>
<keyword evidence="2" id="KW-1185">Reference proteome</keyword>
<gene>
    <name evidence="1" type="ORF">CCY01nite_39340</name>
</gene>
<proteinExistence type="predicted"/>